<proteinExistence type="predicted"/>
<dbReference type="EMBL" id="FRFE01000006">
    <property type="protein sequence ID" value="SHO46835.1"/>
    <property type="molecule type" value="Genomic_DNA"/>
</dbReference>
<name>A0A1M7Y3Q3_9BACT</name>
<evidence type="ECO:0000313" key="1">
    <source>
        <dbReference type="EMBL" id="SHO46835.1"/>
    </source>
</evidence>
<dbReference type="AlphaFoldDB" id="A0A1M7Y3Q3"/>
<accession>A0A1M7Y3Q3</accession>
<dbReference type="RefSeq" id="WP_073612974.1">
    <property type="nucleotide sequence ID" value="NZ_FRFE01000006.1"/>
</dbReference>
<protein>
    <submittedName>
        <fullName evidence="1">Uncharacterized protein</fullName>
    </submittedName>
</protein>
<gene>
    <name evidence="1" type="ORF">SAMN02745220_01658</name>
</gene>
<organism evidence="1 2">
    <name type="scientific">Desulfopila aestuarii DSM 18488</name>
    <dbReference type="NCBI Taxonomy" id="1121416"/>
    <lineage>
        <taxon>Bacteria</taxon>
        <taxon>Pseudomonadati</taxon>
        <taxon>Thermodesulfobacteriota</taxon>
        <taxon>Desulfobulbia</taxon>
        <taxon>Desulfobulbales</taxon>
        <taxon>Desulfocapsaceae</taxon>
        <taxon>Desulfopila</taxon>
    </lineage>
</organism>
<reference evidence="1 2" key="1">
    <citation type="submission" date="2016-12" db="EMBL/GenBank/DDBJ databases">
        <authorList>
            <person name="Song W.-J."/>
            <person name="Kurnit D.M."/>
        </authorList>
    </citation>
    <scope>NUCLEOTIDE SEQUENCE [LARGE SCALE GENOMIC DNA]</scope>
    <source>
        <strain evidence="1 2">DSM 18488</strain>
    </source>
</reference>
<dbReference type="Proteomes" id="UP000184603">
    <property type="component" value="Unassembled WGS sequence"/>
</dbReference>
<keyword evidence="2" id="KW-1185">Reference proteome</keyword>
<evidence type="ECO:0000313" key="2">
    <source>
        <dbReference type="Proteomes" id="UP000184603"/>
    </source>
</evidence>
<sequence length="132" mass="14477">MASPDKMMKRIVLYVEAGTSPDNYTLTPEAVPLEFIYGTNSGGLTQLEIFLDDIQVGMSRVLQLPGTDVESFFGCHYSRLQQGFKMYLRPDTLFLRMRLQSCVEVDPREIVKAISQALTHGGCGGSCGCGCG</sequence>